<name>A0A9P8Q5S4_WICPI</name>
<evidence type="ECO:0000313" key="1">
    <source>
        <dbReference type="EMBL" id="KAH3684668.1"/>
    </source>
</evidence>
<dbReference type="PANTHER" id="PTHR28058">
    <property type="entry name" value="37S RIBOSOMAL PROTEIN MRP51, MITOCHONDRIAL"/>
    <property type="match status" value="1"/>
</dbReference>
<gene>
    <name evidence="1" type="ORF">WICPIJ_004355</name>
</gene>
<dbReference type="GO" id="GO:0005763">
    <property type="term" value="C:mitochondrial small ribosomal subunit"/>
    <property type="evidence" value="ECO:0007669"/>
    <property type="project" value="TreeGrafter"/>
</dbReference>
<dbReference type="InterPro" id="IPR016712">
    <property type="entry name" value="Rbsml_bS1m-like"/>
</dbReference>
<comment type="caution">
    <text evidence="1">The sequence shown here is derived from an EMBL/GenBank/DDBJ whole genome shotgun (WGS) entry which is preliminary data.</text>
</comment>
<organism evidence="1 2">
    <name type="scientific">Wickerhamomyces pijperi</name>
    <name type="common">Yeast</name>
    <name type="synonym">Pichia pijperi</name>
    <dbReference type="NCBI Taxonomy" id="599730"/>
    <lineage>
        <taxon>Eukaryota</taxon>
        <taxon>Fungi</taxon>
        <taxon>Dikarya</taxon>
        <taxon>Ascomycota</taxon>
        <taxon>Saccharomycotina</taxon>
        <taxon>Saccharomycetes</taxon>
        <taxon>Phaffomycetales</taxon>
        <taxon>Wickerhamomycetaceae</taxon>
        <taxon>Wickerhamomyces</taxon>
    </lineage>
</organism>
<reference evidence="1" key="1">
    <citation type="journal article" date="2021" name="Open Biol.">
        <title>Shared evolutionary footprints suggest mitochondrial oxidative damage underlies multiple complex I losses in fungi.</title>
        <authorList>
            <person name="Schikora-Tamarit M.A."/>
            <person name="Marcet-Houben M."/>
            <person name="Nosek J."/>
            <person name="Gabaldon T."/>
        </authorList>
    </citation>
    <scope>NUCLEOTIDE SEQUENCE</scope>
    <source>
        <strain evidence="1">CBS2887</strain>
    </source>
</reference>
<dbReference type="Pfam" id="PF11709">
    <property type="entry name" value="Mit_ribos_Mrp51"/>
    <property type="match status" value="1"/>
</dbReference>
<accession>A0A9P8Q5S4</accession>
<dbReference type="AlphaFoldDB" id="A0A9P8Q5S4"/>
<dbReference type="GO" id="GO:0070124">
    <property type="term" value="P:mitochondrial translational initiation"/>
    <property type="evidence" value="ECO:0007669"/>
    <property type="project" value="TreeGrafter"/>
</dbReference>
<dbReference type="OrthoDB" id="2735536at2759"/>
<dbReference type="Proteomes" id="UP000774326">
    <property type="component" value="Unassembled WGS sequence"/>
</dbReference>
<proteinExistence type="predicted"/>
<dbReference type="PANTHER" id="PTHR28058:SF1">
    <property type="entry name" value="SMALL RIBOSOMAL SUBUNIT PROTEIN BS1M"/>
    <property type="match status" value="1"/>
</dbReference>
<protein>
    <submittedName>
        <fullName evidence="1">Uncharacterized protein</fullName>
    </submittedName>
</protein>
<keyword evidence="2" id="KW-1185">Reference proteome</keyword>
<sequence>MSEFSNLLKASRFASLAKPLSRSKGNKNGPTHQIVETRASSLHRQEWGMKYALPSKIKSRYITFNDVDSMERIVDFETNASDHWKRLRFQQMGAPVVLDTPEVKKNPLFHNDVESKTISDRATISDIKNVLGLDSSLKTKQIQALQLAYTRLRPEFLEYVKLKNATLLNEAINTTSSKTKTFSVEDSQFAALALRFIIEYHAKSTKNQPRALLAKSDEFKVKAFGGLSYQLKGRLSNAPNGIQDKAVHPGRILSQDGQSVFIALGGFTSESIGTNYNNEIKNITNTQGKQLREVAMPFQVSGAMMDKSGVVKLKTSPTFYGANKQVAYAKPKGKNNMGLVSKLLTNFR</sequence>
<reference evidence="1" key="2">
    <citation type="submission" date="2021-01" db="EMBL/GenBank/DDBJ databases">
        <authorList>
            <person name="Schikora-Tamarit M.A."/>
        </authorList>
    </citation>
    <scope>NUCLEOTIDE SEQUENCE</scope>
    <source>
        <strain evidence="1">CBS2887</strain>
    </source>
</reference>
<dbReference type="GO" id="GO:0003735">
    <property type="term" value="F:structural constituent of ribosome"/>
    <property type="evidence" value="ECO:0007669"/>
    <property type="project" value="TreeGrafter"/>
</dbReference>
<dbReference type="EMBL" id="JAEUBG010002365">
    <property type="protein sequence ID" value="KAH3684668.1"/>
    <property type="molecule type" value="Genomic_DNA"/>
</dbReference>
<evidence type="ECO:0000313" key="2">
    <source>
        <dbReference type="Proteomes" id="UP000774326"/>
    </source>
</evidence>